<evidence type="ECO:0000259" key="5">
    <source>
        <dbReference type="PROSITE" id="PS50865"/>
    </source>
</evidence>
<evidence type="ECO:0000256" key="1">
    <source>
        <dbReference type="ARBA" id="ARBA00022723"/>
    </source>
</evidence>
<dbReference type="SUPFAM" id="SSF144232">
    <property type="entry name" value="HIT/MYND zinc finger-like"/>
    <property type="match status" value="1"/>
</dbReference>
<proteinExistence type="predicted"/>
<comment type="caution">
    <text evidence="6">The sequence shown here is derived from an EMBL/GenBank/DDBJ whole genome shotgun (WGS) entry which is preliminary data.</text>
</comment>
<dbReference type="AlphaFoldDB" id="A0AAE8SYY5"/>
<keyword evidence="7" id="KW-1185">Reference proteome</keyword>
<dbReference type="Pfam" id="PF01753">
    <property type="entry name" value="zf-MYND"/>
    <property type="match status" value="1"/>
</dbReference>
<accession>A0AAE8SYY5</accession>
<dbReference type="Gene3D" id="6.10.140.2220">
    <property type="match status" value="1"/>
</dbReference>
<protein>
    <recommendedName>
        <fullName evidence="5">MYND-type domain-containing protein</fullName>
    </recommendedName>
</protein>
<evidence type="ECO:0000313" key="7">
    <source>
        <dbReference type="Proteomes" id="UP001187682"/>
    </source>
</evidence>
<evidence type="ECO:0000256" key="2">
    <source>
        <dbReference type="ARBA" id="ARBA00022771"/>
    </source>
</evidence>
<keyword evidence="2 4" id="KW-0863">Zinc-finger</keyword>
<gene>
    <name evidence="6" type="ORF">DNG_09080</name>
</gene>
<name>A0AAE8SYY5_9PEZI</name>
<feature type="domain" description="MYND-type" evidence="5">
    <location>
        <begin position="36"/>
        <end position="73"/>
    </location>
</feature>
<evidence type="ECO:0000256" key="3">
    <source>
        <dbReference type="ARBA" id="ARBA00022833"/>
    </source>
</evidence>
<organism evidence="6 7">
    <name type="scientific">Cephalotrichum gorgonifer</name>
    <dbReference type="NCBI Taxonomy" id="2041049"/>
    <lineage>
        <taxon>Eukaryota</taxon>
        <taxon>Fungi</taxon>
        <taxon>Dikarya</taxon>
        <taxon>Ascomycota</taxon>
        <taxon>Pezizomycotina</taxon>
        <taxon>Sordariomycetes</taxon>
        <taxon>Hypocreomycetidae</taxon>
        <taxon>Microascales</taxon>
        <taxon>Microascaceae</taxon>
        <taxon>Cephalotrichum</taxon>
    </lineage>
</organism>
<keyword evidence="1" id="KW-0479">Metal-binding</keyword>
<dbReference type="EMBL" id="ONZQ02000015">
    <property type="protein sequence ID" value="SPO06391.1"/>
    <property type="molecule type" value="Genomic_DNA"/>
</dbReference>
<dbReference type="PROSITE" id="PS50865">
    <property type="entry name" value="ZF_MYND_2"/>
    <property type="match status" value="1"/>
</dbReference>
<dbReference type="PROSITE" id="PS01360">
    <property type="entry name" value="ZF_MYND_1"/>
    <property type="match status" value="1"/>
</dbReference>
<evidence type="ECO:0000313" key="6">
    <source>
        <dbReference type="EMBL" id="SPO06391.1"/>
    </source>
</evidence>
<evidence type="ECO:0000256" key="4">
    <source>
        <dbReference type="PROSITE-ProRule" id="PRU00134"/>
    </source>
</evidence>
<keyword evidence="3" id="KW-0862">Zinc</keyword>
<dbReference type="InterPro" id="IPR002893">
    <property type="entry name" value="Znf_MYND"/>
</dbReference>
<dbReference type="GO" id="GO:0008270">
    <property type="term" value="F:zinc ion binding"/>
    <property type="evidence" value="ECO:0007669"/>
    <property type="project" value="UniProtKB-KW"/>
</dbReference>
<sequence length="365" mass="41424">MSSPADSLRPVMSSPTNYLRLDMLPPAPGHLKGPSCEACDQKCNLQRCTGCLAVYYCGRAHQASDRANHKKGCVAVRRAREYSEREALGVPDGAWRSFIGDFHRFTNAQEYLSQRCSLANSLLRHFGERGGRVAAVEHLIPSLYVSLGRDQEAYDFLKLYAYTSHALGWPRQKLPFLEPRDSDVLEDRQDEHWTDGLHGDLNHAIPLLLVKVRVLLELRAIQSTMRAFAGTLPPEIISIVCRQLVDSTALASRPEVLRSNPDVIGGLIRKMKAQIREIYRASDRLNHEFWRFMFNEPEPQLYGMSNSSSFSTRQDAISAIIFNRPSWCSTPGALETILDLRLAVWCPRINGRRWGWSDPAYYDPY</sequence>
<dbReference type="Proteomes" id="UP001187682">
    <property type="component" value="Unassembled WGS sequence"/>
</dbReference>
<reference evidence="6" key="1">
    <citation type="submission" date="2018-03" db="EMBL/GenBank/DDBJ databases">
        <authorList>
            <person name="Guldener U."/>
        </authorList>
    </citation>
    <scope>NUCLEOTIDE SEQUENCE</scope>
</reference>